<gene>
    <name evidence="2" type="ORF">ACFSGX_09635</name>
</gene>
<dbReference type="RefSeq" id="WP_380929428.1">
    <property type="nucleotide sequence ID" value="NZ_JBHUGS010000002.1"/>
</dbReference>
<feature type="transmembrane region" description="Helical" evidence="1">
    <location>
        <begin position="107"/>
        <end position="128"/>
    </location>
</feature>
<feature type="transmembrane region" description="Helical" evidence="1">
    <location>
        <begin position="21"/>
        <end position="41"/>
    </location>
</feature>
<evidence type="ECO:0000256" key="1">
    <source>
        <dbReference type="SAM" id="Phobius"/>
    </source>
</evidence>
<keyword evidence="1" id="KW-1133">Transmembrane helix</keyword>
<reference evidence="3" key="1">
    <citation type="journal article" date="2019" name="Int. J. Syst. Evol. Microbiol.">
        <title>The Global Catalogue of Microorganisms (GCM) 10K type strain sequencing project: providing services to taxonomists for standard genome sequencing and annotation.</title>
        <authorList>
            <consortium name="The Broad Institute Genomics Platform"/>
            <consortium name="The Broad Institute Genome Sequencing Center for Infectious Disease"/>
            <person name="Wu L."/>
            <person name="Ma J."/>
        </authorList>
    </citation>
    <scope>NUCLEOTIDE SEQUENCE [LARGE SCALE GENOMIC DNA]</scope>
    <source>
        <strain evidence="3">CGMCC 1.12702</strain>
    </source>
</reference>
<dbReference type="InterPro" id="IPR021354">
    <property type="entry name" value="DUF2975"/>
</dbReference>
<keyword evidence="3" id="KW-1185">Reference proteome</keyword>
<evidence type="ECO:0000313" key="3">
    <source>
        <dbReference type="Proteomes" id="UP001597400"/>
    </source>
</evidence>
<proteinExistence type="predicted"/>
<keyword evidence="1" id="KW-0472">Membrane</keyword>
<dbReference type="Proteomes" id="UP001597400">
    <property type="component" value="Unassembled WGS sequence"/>
</dbReference>
<accession>A0ABW4TYZ2</accession>
<evidence type="ECO:0000313" key="2">
    <source>
        <dbReference type="EMBL" id="MFD1951025.1"/>
    </source>
</evidence>
<name>A0ABW4TYZ2_9SPHN</name>
<sequence length="172" mass="18538">MRDRFVDGVALLVRILRVGNYAYLVLMIGFLLATIVFAGAFEAHIEHKYHGVIDAGTVLLFLRFVAVMGMAAVLPVARLFGAVSGILGSVRAGDPFQVENAVRLNAIGWALLALQLLDVVLCVILWWARRAGIEVMDWTPSLTGCLGVLLAFVLARVFVAGAAMRDELAGTV</sequence>
<comment type="caution">
    <text evidence="2">The sequence shown here is derived from an EMBL/GenBank/DDBJ whole genome shotgun (WGS) entry which is preliminary data.</text>
</comment>
<dbReference type="EMBL" id="JBHUGS010000002">
    <property type="protein sequence ID" value="MFD1951025.1"/>
    <property type="molecule type" value="Genomic_DNA"/>
</dbReference>
<dbReference type="Pfam" id="PF11188">
    <property type="entry name" value="DUF2975"/>
    <property type="match status" value="1"/>
</dbReference>
<feature type="transmembrane region" description="Helical" evidence="1">
    <location>
        <begin position="140"/>
        <end position="159"/>
    </location>
</feature>
<organism evidence="2 3">
    <name type="scientific">Sphingomonas arantia</name>
    <dbReference type="NCBI Taxonomy" id="1460676"/>
    <lineage>
        <taxon>Bacteria</taxon>
        <taxon>Pseudomonadati</taxon>
        <taxon>Pseudomonadota</taxon>
        <taxon>Alphaproteobacteria</taxon>
        <taxon>Sphingomonadales</taxon>
        <taxon>Sphingomonadaceae</taxon>
        <taxon>Sphingomonas</taxon>
    </lineage>
</organism>
<keyword evidence="1" id="KW-0812">Transmembrane</keyword>
<feature type="transmembrane region" description="Helical" evidence="1">
    <location>
        <begin position="61"/>
        <end position="87"/>
    </location>
</feature>
<protein>
    <submittedName>
        <fullName evidence="2">DUF2975 domain-containing protein</fullName>
    </submittedName>
</protein>